<evidence type="ECO:0000313" key="2">
    <source>
        <dbReference type="EMBL" id="JAH39950.1"/>
    </source>
</evidence>
<organism evidence="2">
    <name type="scientific">Anguilla anguilla</name>
    <name type="common">European freshwater eel</name>
    <name type="synonym">Muraena anguilla</name>
    <dbReference type="NCBI Taxonomy" id="7936"/>
    <lineage>
        <taxon>Eukaryota</taxon>
        <taxon>Metazoa</taxon>
        <taxon>Chordata</taxon>
        <taxon>Craniata</taxon>
        <taxon>Vertebrata</taxon>
        <taxon>Euteleostomi</taxon>
        <taxon>Actinopterygii</taxon>
        <taxon>Neopterygii</taxon>
        <taxon>Teleostei</taxon>
        <taxon>Anguilliformes</taxon>
        <taxon>Anguillidae</taxon>
        <taxon>Anguilla</taxon>
    </lineage>
</organism>
<feature type="compositionally biased region" description="Basic and acidic residues" evidence="1">
    <location>
        <begin position="18"/>
        <end position="27"/>
    </location>
</feature>
<reference evidence="2" key="2">
    <citation type="journal article" date="2015" name="Fish Shellfish Immunol.">
        <title>Early steps in the European eel (Anguilla anguilla)-Vibrio vulnificus interaction in the gills: Role of the RtxA13 toxin.</title>
        <authorList>
            <person name="Callol A."/>
            <person name="Pajuelo D."/>
            <person name="Ebbesson L."/>
            <person name="Teles M."/>
            <person name="MacKenzie S."/>
            <person name="Amaro C."/>
        </authorList>
    </citation>
    <scope>NUCLEOTIDE SEQUENCE</scope>
</reference>
<name>A0A0E9SH06_ANGAN</name>
<reference evidence="2" key="1">
    <citation type="submission" date="2014-11" db="EMBL/GenBank/DDBJ databases">
        <authorList>
            <person name="Amaro Gonzalez C."/>
        </authorList>
    </citation>
    <scope>NUCLEOTIDE SEQUENCE</scope>
</reference>
<dbReference type="EMBL" id="GBXM01068627">
    <property type="protein sequence ID" value="JAH39950.1"/>
    <property type="molecule type" value="Transcribed_RNA"/>
</dbReference>
<dbReference type="AlphaFoldDB" id="A0A0E9SH06"/>
<evidence type="ECO:0000256" key="1">
    <source>
        <dbReference type="SAM" id="MobiDB-lite"/>
    </source>
</evidence>
<sequence length="72" mass="8252">MPILESASLPQKTSCSKNPERSQKRHETTTCKQLLLSHLHLSPSRLFRTQNASVNRVQEKTGEKFRVCSSWV</sequence>
<accession>A0A0E9SH06</accession>
<proteinExistence type="predicted"/>
<feature type="compositionally biased region" description="Polar residues" evidence="1">
    <location>
        <begin position="8"/>
        <end position="17"/>
    </location>
</feature>
<protein>
    <submittedName>
        <fullName evidence="2">Uncharacterized protein</fullName>
    </submittedName>
</protein>
<feature type="region of interest" description="Disordered" evidence="1">
    <location>
        <begin position="1"/>
        <end position="27"/>
    </location>
</feature>